<evidence type="ECO:0000313" key="3">
    <source>
        <dbReference type="Proteomes" id="UP001066276"/>
    </source>
</evidence>
<protein>
    <submittedName>
        <fullName evidence="2">Uncharacterized protein</fullName>
    </submittedName>
</protein>
<dbReference type="EMBL" id="JANPWB010000015">
    <property type="protein sequence ID" value="KAJ1091469.1"/>
    <property type="molecule type" value="Genomic_DNA"/>
</dbReference>
<name>A0AAV7LLT5_PLEWA</name>
<dbReference type="AlphaFoldDB" id="A0AAV7LLT5"/>
<evidence type="ECO:0000313" key="2">
    <source>
        <dbReference type="EMBL" id="KAJ1091469.1"/>
    </source>
</evidence>
<feature type="compositionally biased region" description="Basic and acidic residues" evidence="1">
    <location>
        <begin position="16"/>
        <end position="26"/>
    </location>
</feature>
<comment type="caution">
    <text evidence="2">The sequence shown here is derived from an EMBL/GenBank/DDBJ whole genome shotgun (WGS) entry which is preliminary data.</text>
</comment>
<feature type="region of interest" description="Disordered" evidence="1">
    <location>
        <begin position="1"/>
        <end position="50"/>
    </location>
</feature>
<accession>A0AAV7LLT5</accession>
<gene>
    <name evidence="2" type="ORF">NDU88_004593</name>
</gene>
<sequence length="105" mass="11847">MHSENRSPTPGPHPRLSGEDDARPEKGGMVGPTARKMDRGPHRDPTRPRCRDARCNIDRLVFIADVGTTIWRYVWSYLYEDLRNSYNNLGNPECSCPFTEGDAAA</sequence>
<reference evidence="2" key="1">
    <citation type="journal article" date="2022" name="bioRxiv">
        <title>Sequencing and chromosome-scale assembly of the giantPleurodeles waltlgenome.</title>
        <authorList>
            <person name="Brown T."/>
            <person name="Elewa A."/>
            <person name="Iarovenko S."/>
            <person name="Subramanian E."/>
            <person name="Araus A.J."/>
            <person name="Petzold A."/>
            <person name="Susuki M."/>
            <person name="Suzuki K.-i.T."/>
            <person name="Hayashi T."/>
            <person name="Toyoda A."/>
            <person name="Oliveira C."/>
            <person name="Osipova E."/>
            <person name="Leigh N.D."/>
            <person name="Simon A."/>
            <person name="Yun M.H."/>
        </authorList>
    </citation>
    <scope>NUCLEOTIDE SEQUENCE</scope>
    <source>
        <strain evidence="2">20211129_DDA</strain>
        <tissue evidence="2">Liver</tissue>
    </source>
</reference>
<keyword evidence="3" id="KW-1185">Reference proteome</keyword>
<evidence type="ECO:0000256" key="1">
    <source>
        <dbReference type="SAM" id="MobiDB-lite"/>
    </source>
</evidence>
<feature type="compositionally biased region" description="Basic and acidic residues" evidence="1">
    <location>
        <begin position="35"/>
        <end position="50"/>
    </location>
</feature>
<organism evidence="2 3">
    <name type="scientific">Pleurodeles waltl</name>
    <name type="common">Iberian ribbed newt</name>
    <dbReference type="NCBI Taxonomy" id="8319"/>
    <lineage>
        <taxon>Eukaryota</taxon>
        <taxon>Metazoa</taxon>
        <taxon>Chordata</taxon>
        <taxon>Craniata</taxon>
        <taxon>Vertebrata</taxon>
        <taxon>Euteleostomi</taxon>
        <taxon>Amphibia</taxon>
        <taxon>Batrachia</taxon>
        <taxon>Caudata</taxon>
        <taxon>Salamandroidea</taxon>
        <taxon>Salamandridae</taxon>
        <taxon>Pleurodelinae</taxon>
        <taxon>Pleurodeles</taxon>
    </lineage>
</organism>
<dbReference type="Proteomes" id="UP001066276">
    <property type="component" value="Chromosome 11"/>
</dbReference>
<proteinExistence type="predicted"/>